<reference evidence="7 8" key="1">
    <citation type="submission" date="2020-02" db="EMBL/GenBank/DDBJ databases">
        <title>Draft genome sequence of Haematococcus lacustris strain NIES-144.</title>
        <authorList>
            <person name="Morimoto D."/>
            <person name="Nakagawa S."/>
            <person name="Yoshida T."/>
            <person name="Sawayama S."/>
        </authorList>
    </citation>
    <scope>NUCLEOTIDE SEQUENCE [LARGE SCALE GENOMIC DNA]</scope>
    <source>
        <strain evidence="7 8">NIES-144</strain>
    </source>
</reference>
<evidence type="ECO:0000256" key="6">
    <source>
        <dbReference type="ARBA" id="ARBA00035289"/>
    </source>
</evidence>
<accession>A0A699ZC29</accession>
<dbReference type="Proteomes" id="UP000485058">
    <property type="component" value="Unassembled WGS sequence"/>
</dbReference>
<dbReference type="Pfam" id="PF06984">
    <property type="entry name" value="MRP-L47"/>
    <property type="match status" value="1"/>
</dbReference>
<dbReference type="PANTHER" id="PTHR21183">
    <property type="entry name" value="RIBOSOMAL PROTEIN L47, MITOCHONDRIAL-RELATED"/>
    <property type="match status" value="1"/>
</dbReference>
<dbReference type="GO" id="GO:0003735">
    <property type="term" value="F:structural constituent of ribosome"/>
    <property type="evidence" value="ECO:0007669"/>
    <property type="project" value="InterPro"/>
</dbReference>
<dbReference type="GO" id="GO:0005762">
    <property type="term" value="C:mitochondrial large ribosomal subunit"/>
    <property type="evidence" value="ECO:0007669"/>
    <property type="project" value="TreeGrafter"/>
</dbReference>
<evidence type="ECO:0000256" key="2">
    <source>
        <dbReference type="ARBA" id="ARBA00009254"/>
    </source>
</evidence>
<evidence type="ECO:0000256" key="1">
    <source>
        <dbReference type="ARBA" id="ARBA00004173"/>
    </source>
</evidence>
<keyword evidence="5" id="KW-0687">Ribonucleoprotein</keyword>
<dbReference type="EMBL" id="BLLF01000999">
    <property type="protein sequence ID" value="GFH16454.1"/>
    <property type="molecule type" value="Genomic_DNA"/>
</dbReference>
<keyword evidence="3" id="KW-0689">Ribosomal protein</keyword>
<comment type="caution">
    <text evidence="7">The sequence shown here is derived from an EMBL/GenBank/DDBJ whole genome shotgun (WGS) entry which is preliminary data.</text>
</comment>
<dbReference type="Gene3D" id="6.10.330.20">
    <property type="match status" value="1"/>
</dbReference>
<organism evidence="7 8">
    <name type="scientific">Haematococcus lacustris</name>
    <name type="common">Green alga</name>
    <name type="synonym">Haematococcus pluvialis</name>
    <dbReference type="NCBI Taxonomy" id="44745"/>
    <lineage>
        <taxon>Eukaryota</taxon>
        <taxon>Viridiplantae</taxon>
        <taxon>Chlorophyta</taxon>
        <taxon>core chlorophytes</taxon>
        <taxon>Chlorophyceae</taxon>
        <taxon>CS clade</taxon>
        <taxon>Chlamydomonadales</taxon>
        <taxon>Haematococcaceae</taxon>
        <taxon>Haematococcus</taxon>
    </lineage>
</organism>
<evidence type="ECO:0000256" key="4">
    <source>
        <dbReference type="ARBA" id="ARBA00023128"/>
    </source>
</evidence>
<evidence type="ECO:0000256" key="5">
    <source>
        <dbReference type="ARBA" id="ARBA00023274"/>
    </source>
</evidence>
<evidence type="ECO:0000256" key="3">
    <source>
        <dbReference type="ARBA" id="ARBA00022980"/>
    </source>
</evidence>
<name>A0A699ZC29_HAELA</name>
<protein>
    <recommendedName>
        <fullName evidence="6">Large ribosomal subunit protein uL29m</fullName>
    </recommendedName>
</protein>
<dbReference type="PANTHER" id="PTHR21183:SF18">
    <property type="entry name" value="LARGE RIBOSOMAL SUBUNIT PROTEIN UL29M"/>
    <property type="match status" value="1"/>
</dbReference>
<keyword evidence="8" id="KW-1185">Reference proteome</keyword>
<dbReference type="InterPro" id="IPR038340">
    <property type="entry name" value="MRP-L47_sf"/>
</dbReference>
<keyword evidence="4" id="KW-0496">Mitochondrion</keyword>
<comment type="subcellular location">
    <subcellularLocation>
        <location evidence="1">Mitochondrion</location>
    </subcellularLocation>
</comment>
<dbReference type="GO" id="GO:0032543">
    <property type="term" value="P:mitochondrial translation"/>
    <property type="evidence" value="ECO:0007669"/>
    <property type="project" value="TreeGrafter"/>
</dbReference>
<dbReference type="AlphaFoldDB" id="A0A699ZC29"/>
<gene>
    <name evidence="7" type="ORF">HaLaN_12877</name>
</gene>
<comment type="similarity">
    <text evidence="2">Belongs to the universal ribosomal protein uL29 family.</text>
</comment>
<proteinExistence type="inferred from homology"/>
<dbReference type="InterPro" id="IPR010729">
    <property type="entry name" value="Ribosomal_uL29_mit"/>
</dbReference>
<evidence type="ECO:0000313" key="8">
    <source>
        <dbReference type="Proteomes" id="UP000485058"/>
    </source>
</evidence>
<sequence>MLLRATRALLAGVGHHRGWRRGARSPRLCCTGRAWLETELQGKSWSDLHKLWYLCIKERNLLLTELGFARIPKDFAEQRLQGYHRGHPAETHEHRRRYKEVGLTLQRIKAVLRQRADSEPNALQRRQMLQMLDAR</sequence>
<evidence type="ECO:0000313" key="7">
    <source>
        <dbReference type="EMBL" id="GFH16454.1"/>
    </source>
</evidence>